<proteinExistence type="predicted"/>
<evidence type="ECO:0000313" key="2">
    <source>
        <dbReference type="Proteomes" id="UP000005283"/>
    </source>
</evidence>
<reference evidence="1 2" key="1">
    <citation type="submission" date="2009-12" db="EMBL/GenBank/DDBJ databases">
        <title>Genome Sequence of Prevotella buccalis ATCC 35310.</title>
        <authorList>
            <person name="Durkin A.S."/>
            <person name="Madupu R."/>
            <person name="Torralba M."/>
            <person name="Methe B."/>
            <person name="Sutton G."/>
            <person name="Strausberg R.L."/>
            <person name="Nelson K.E."/>
        </authorList>
    </citation>
    <scope>NUCLEOTIDE SEQUENCE [LARGE SCALE GENOMIC DNA]</scope>
    <source>
        <strain evidence="1 2">ATCC 35310</strain>
    </source>
</reference>
<sequence length="294" mass="33728">MNDVNNYKLVVDEYHLILEDIDYREDAIMGLIENVNKFTHYSFLSATPIDDDLEITFFKMLPHYKVIWNNLTKIKILPYQTSNTVRGVTNLIACFLQDGIIMPNKHGVETKVESLFIFLNSVTSIQQIVSTLELDPSMVKVSCADRLRNRILVGKYEIEAASTELAPNKKINFFTKKGFQGCNMFTDNGLIIVASDGNRDSTLVDISTTLEQIAGRLRDNKNYQNVFRNSLIHIYSKSNHMQTDEEFEKMMVDKANEGELMIRGWGKMDDKERSVYSKNLKLDKQLVSIVNGKM</sequence>
<dbReference type="EMBL" id="ADEG01000090">
    <property type="protein sequence ID" value="EFA91400.1"/>
    <property type="molecule type" value="Genomic_DNA"/>
</dbReference>
<protein>
    <recommendedName>
        <fullName evidence="3">Helicase ATP-binding domain-containing protein</fullName>
    </recommendedName>
</protein>
<gene>
    <name evidence="1" type="ORF">HMPREF0650_0670</name>
</gene>
<dbReference type="InterPro" id="IPR027417">
    <property type="entry name" value="P-loop_NTPase"/>
</dbReference>
<organism evidence="1 2">
    <name type="scientific">Hoylesella buccalis ATCC 35310</name>
    <dbReference type="NCBI Taxonomy" id="679190"/>
    <lineage>
        <taxon>Bacteria</taxon>
        <taxon>Pseudomonadati</taxon>
        <taxon>Bacteroidota</taxon>
        <taxon>Bacteroidia</taxon>
        <taxon>Bacteroidales</taxon>
        <taxon>Prevotellaceae</taxon>
        <taxon>Hoylesella</taxon>
    </lineage>
</organism>
<dbReference type="eggNOG" id="ENOG503430W">
    <property type="taxonomic scope" value="Bacteria"/>
</dbReference>
<keyword evidence="2" id="KW-1185">Reference proteome</keyword>
<evidence type="ECO:0000313" key="1">
    <source>
        <dbReference type="EMBL" id="EFA91400.1"/>
    </source>
</evidence>
<dbReference type="SUPFAM" id="SSF52540">
    <property type="entry name" value="P-loop containing nucleoside triphosphate hydrolases"/>
    <property type="match status" value="1"/>
</dbReference>
<accession>D1W838</accession>
<dbReference type="AlphaFoldDB" id="D1W838"/>
<dbReference type="Proteomes" id="UP000005283">
    <property type="component" value="Unassembled WGS sequence"/>
</dbReference>
<comment type="caution">
    <text evidence="1">The sequence shown here is derived from an EMBL/GenBank/DDBJ whole genome shotgun (WGS) entry which is preliminary data.</text>
</comment>
<evidence type="ECO:0008006" key="3">
    <source>
        <dbReference type="Google" id="ProtNLM"/>
    </source>
</evidence>
<name>D1W838_9BACT</name>